<proteinExistence type="inferred from homology"/>
<feature type="transmembrane region" description="Helical" evidence="7">
    <location>
        <begin position="200"/>
        <end position="225"/>
    </location>
</feature>
<dbReference type="PANTHER" id="PTHR23515">
    <property type="entry name" value="HIGH-AFFINITY NITRATE TRANSPORTER 2.3"/>
    <property type="match status" value="1"/>
</dbReference>
<dbReference type="InterPro" id="IPR044772">
    <property type="entry name" value="NO3_transporter"/>
</dbReference>
<dbReference type="CDD" id="cd17341">
    <property type="entry name" value="MFS_NRT2_like"/>
    <property type="match status" value="1"/>
</dbReference>
<dbReference type="EMBL" id="JBHSDK010000061">
    <property type="protein sequence ID" value="MFC4337963.1"/>
    <property type="molecule type" value="Genomic_DNA"/>
</dbReference>
<dbReference type="Gene3D" id="1.20.1250.20">
    <property type="entry name" value="MFS general substrate transporter like domains"/>
    <property type="match status" value="1"/>
</dbReference>
<comment type="subcellular location">
    <subcellularLocation>
        <location evidence="1">Membrane</location>
        <topology evidence="1">Multi-pass membrane protein</topology>
    </subcellularLocation>
</comment>
<feature type="transmembrane region" description="Helical" evidence="7">
    <location>
        <begin position="445"/>
        <end position="467"/>
    </location>
</feature>
<keyword evidence="5 7" id="KW-0472">Membrane</keyword>
<organism evidence="8 9">
    <name type="scientific">Salininema proteolyticum</name>
    <dbReference type="NCBI Taxonomy" id="1607685"/>
    <lineage>
        <taxon>Bacteria</taxon>
        <taxon>Bacillati</taxon>
        <taxon>Actinomycetota</taxon>
        <taxon>Actinomycetes</taxon>
        <taxon>Glycomycetales</taxon>
        <taxon>Glycomycetaceae</taxon>
        <taxon>Salininema</taxon>
    </lineage>
</organism>
<evidence type="ECO:0000313" key="9">
    <source>
        <dbReference type="Proteomes" id="UP001595823"/>
    </source>
</evidence>
<feature type="transmembrane region" description="Helical" evidence="7">
    <location>
        <begin position="413"/>
        <end position="433"/>
    </location>
</feature>
<gene>
    <name evidence="8" type="ORF">ACFPET_22475</name>
</gene>
<evidence type="ECO:0000256" key="3">
    <source>
        <dbReference type="ARBA" id="ARBA00022692"/>
    </source>
</evidence>
<reference evidence="9" key="1">
    <citation type="journal article" date="2019" name="Int. J. Syst. Evol. Microbiol.">
        <title>The Global Catalogue of Microorganisms (GCM) 10K type strain sequencing project: providing services to taxonomists for standard genome sequencing and annotation.</title>
        <authorList>
            <consortium name="The Broad Institute Genomics Platform"/>
            <consortium name="The Broad Institute Genome Sequencing Center for Infectious Disease"/>
            <person name="Wu L."/>
            <person name="Ma J."/>
        </authorList>
    </citation>
    <scope>NUCLEOTIDE SEQUENCE [LARGE SCALE GENOMIC DNA]</scope>
    <source>
        <strain evidence="9">IBRC-M 10908</strain>
    </source>
</reference>
<feature type="transmembrane region" description="Helical" evidence="7">
    <location>
        <begin position="135"/>
        <end position="155"/>
    </location>
</feature>
<comment type="similarity">
    <text evidence="2">Belongs to the major facilitator superfamily. Nitrate/nitrite porter (TC 2.A.1.8) family.</text>
</comment>
<evidence type="ECO:0000256" key="1">
    <source>
        <dbReference type="ARBA" id="ARBA00004141"/>
    </source>
</evidence>
<keyword evidence="9" id="KW-1185">Reference proteome</keyword>
<feature type="transmembrane region" description="Helical" evidence="7">
    <location>
        <begin position="281"/>
        <end position="305"/>
    </location>
</feature>
<evidence type="ECO:0000256" key="6">
    <source>
        <dbReference type="SAM" id="MobiDB-lite"/>
    </source>
</evidence>
<protein>
    <submittedName>
        <fullName evidence="8">MFS transporter</fullName>
    </submittedName>
</protein>
<dbReference type="Proteomes" id="UP001595823">
    <property type="component" value="Unassembled WGS sequence"/>
</dbReference>
<feature type="transmembrane region" description="Helical" evidence="7">
    <location>
        <begin position="370"/>
        <end position="392"/>
    </location>
</feature>
<dbReference type="InterPro" id="IPR011701">
    <property type="entry name" value="MFS"/>
</dbReference>
<sequence>MSTAERTPQERTGPAEGQRQGGGTRPAPSEGRGVRQPARPAKGRWIADWDPDDRARWEAGGRSVARRNLAWSVLAEHVGFSVWVMFSIVVPYLAAAGYGFSTAQLFWLVALPNLVGSILRLPYTTAVARFGGRNWTVFSALVLLLPTGMLVWCLSSPDTPFGAFALTAALAGLGGGNFASSMANISYFYPERLRGTALGVNAAGGNIGVSSVQLTGPFLIGLGVLGAGSLTDEGRVWLYNVPVFWGLLALVAAAGAWWGMDNLSVAKARLSDQLPALKEKHTWVMALVYVGTFGSFIGYSFAFPLVARLEFPQFASLWLAALGPLLGSLTRPAGGWLADKYAGAPITGTCFAVMGGSALLALWSVSAGSFAAFFAAFMVLFCASGIANGSAYRSIPAIFTASLTGRDPATVKRLTAAALGWVSFAGALGGFAINQALSASYDRTGSVAGALLAFCAAYAVLGGVNWWHYQRRVFTSAAPSLAEARV</sequence>
<comment type="caution">
    <text evidence="8">The sequence shown here is derived from an EMBL/GenBank/DDBJ whole genome shotgun (WGS) entry which is preliminary data.</text>
</comment>
<feature type="transmembrane region" description="Helical" evidence="7">
    <location>
        <begin position="105"/>
        <end position="123"/>
    </location>
</feature>
<feature type="transmembrane region" description="Helical" evidence="7">
    <location>
        <begin position="161"/>
        <end position="179"/>
    </location>
</feature>
<feature type="transmembrane region" description="Helical" evidence="7">
    <location>
        <begin position="341"/>
        <end position="364"/>
    </location>
</feature>
<feature type="transmembrane region" description="Helical" evidence="7">
    <location>
        <begin position="69"/>
        <end position="93"/>
    </location>
</feature>
<evidence type="ECO:0000256" key="2">
    <source>
        <dbReference type="ARBA" id="ARBA00008432"/>
    </source>
</evidence>
<dbReference type="InterPro" id="IPR036259">
    <property type="entry name" value="MFS_trans_sf"/>
</dbReference>
<dbReference type="Pfam" id="PF07690">
    <property type="entry name" value="MFS_1"/>
    <property type="match status" value="1"/>
</dbReference>
<keyword evidence="4 7" id="KW-1133">Transmembrane helix</keyword>
<dbReference type="SUPFAM" id="SSF103473">
    <property type="entry name" value="MFS general substrate transporter"/>
    <property type="match status" value="1"/>
</dbReference>
<dbReference type="RefSeq" id="WP_380625483.1">
    <property type="nucleotide sequence ID" value="NZ_JBHSDK010000061.1"/>
</dbReference>
<feature type="region of interest" description="Disordered" evidence="6">
    <location>
        <begin position="1"/>
        <end position="46"/>
    </location>
</feature>
<evidence type="ECO:0000256" key="4">
    <source>
        <dbReference type="ARBA" id="ARBA00022989"/>
    </source>
</evidence>
<evidence type="ECO:0000313" key="8">
    <source>
        <dbReference type="EMBL" id="MFC4337963.1"/>
    </source>
</evidence>
<name>A0ABV8U4A8_9ACTN</name>
<accession>A0ABV8U4A8</accession>
<feature type="transmembrane region" description="Helical" evidence="7">
    <location>
        <begin position="311"/>
        <end position="329"/>
    </location>
</feature>
<evidence type="ECO:0000256" key="7">
    <source>
        <dbReference type="SAM" id="Phobius"/>
    </source>
</evidence>
<evidence type="ECO:0000256" key="5">
    <source>
        <dbReference type="ARBA" id="ARBA00023136"/>
    </source>
</evidence>
<keyword evidence="3 7" id="KW-0812">Transmembrane</keyword>
<feature type="transmembrane region" description="Helical" evidence="7">
    <location>
        <begin position="237"/>
        <end position="260"/>
    </location>
</feature>